<feature type="non-terminal residue" evidence="1">
    <location>
        <position position="126"/>
    </location>
</feature>
<comment type="caution">
    <text evidence="1">The sequence shown here is derived from an EMBL/GenBank/DDBJ whole genome shotgun (WGS) entry which is preliminary data.</text>
</comment>
<organism evidence="1 2">
    <name type="scientific">Stylosanthes scabra</name>
    <dbReference type="NCBI Taxonomy" id="79078"/>
    <lineage>
        <taxon>Eukaryota</taxon>
        <taxon>Viridiplantae</taxon>
        <taxon>Streptophyta</taxon>
        <taxon>Embryophyta</taxon>
        <taxon>Tracheophyta</taxon>
        <taxon>Spermatophyta</taxon>
        <taxon>Magnoliopsida</taxon>
        <taxon>eudicotyledons</taxon>
        <taxon>Gunneridae</taxon>
        <taxon>Pentapetalae</taxon>
        <taxon>rosids</taxon>
        <taxon>fabids</taxon>
        <taxon>Fabales</taxon>
        <taxon>Fabaceae</taxon>
        <taxon>Papilionoideae</taxon>
        <taxon>50 kb inversion clade</taxon>
        <taxon>dalbergioids sensu lato</taxon>
        <taxon>Dalbergieae</taxon>
        <taxon>Pterocarpus clade</taxon>
        <taxon>Stylosanthes</taxon>
    </lineage>
</organism>
<proteinExistence type="predicted"/>
<evidence type="ECO:0000313" key="2">
    <source>
        <dbReference type="Proteomes" id="UP001341840"/>
    </source>
</evidence>
<protein>
    <submittedName>
        <fullName evidence="1">Uncharacterized protein</fullName>
    </submittedName>
</protein>
<evidence type="ECO:0000313" key="1">
    <source>
        <dbReference type="EMBL" id="MED6113132.1"/>
    </source>
</evidence>
<accession>A0ABU6QMA7</accession>
<keyword evidence="2" id="KW-1185">Reference proteome</keyword>
<gene>
    <name evidence="1" type="ORF">PIB30_068051</name>
</gene>
<sequence>MRSVNKVSITRRWYRVLRLLNKASAAATGGGTTLPQCCGPSTRHHPLHPMTPPCGTATASAHSPSGRHCIAALPQICLRCLYRQCAFIIAVLSSSPSPFNQYLDDNKKLILAILDNQNLGKLAECA</sequence>
<reference evidence="1 2" key="1">
    <citation type="journal article" date="2023" name="Plants (Basel)">
        <title>Bridging the Gap: Combining Genomics and Transcriptomics Approaches to Understand Stylosanthes scabra, an Orphan Legume from the Brazilian Caatinga.</title>
        <authorList>
            <person name="Ferreira-Neto J.R.C."/>
            <person name="da Silva M.D."/>
            <person name="Binneck E."/>
            <person name="de Melo N.F."/>
            <person name="da Silva R.H."/>
            <person name="de Melo A.L.T.M."/>
            <person name="Pandolfi V."/>
            <person name="Bustamante F.O."/>
            <person name="Brasileiro-Vidal A.C."/>
            <person name="Benko-Iseppon A.M."/>
        </authorList>
    </citation>
    <scope>NUCLEOTIDE SEQUENCE [LARGE SCALE GENOMIC DNA]</scope>
    <source>
        <tissue evidence="1">Leaves</tissue>
    </source>
</reference>
<name>A0ABU6QMA7_9FABA</name>
<dbReference type="EMBL" id="JASCZI010000722">
    <property type="protein sequence ID" value="MED6113132.1"/>
    <property type="molecule type" value="Genomic_DNA"/>
</dbReference>
<dbReference type="Proteomes" id="UP001341840">
    <property type="component" value="Unassembled WGS sequence"/>
</dbReference>